<evidence type="ECO:0000313" key="1">
    <source>
        <dbReference type="EMBL" id="CAE7585285.1"/>
    </source>
</evidence>
<dbReference type="AlphaFoldDB" id="A0A812ULJ0"/>
<keyword evidence="2" id="KW-1185">Reference proteome</keyword>
<dbReference type="OrthoDB" id="10480804at2759"/>
<comment type="caution">
    <text evidence="1">The sequence shown here is derived from an EMBL/GenBank/DDBJ whole genome shotgun (WGS) entry which is preliminary data.</text>
</comment>
<dbReference type="EMBL" id="CAJNDS010002754">
    <property type="protein sequence ID" value="CAE7585285.1"/>
    <property type="molecule type" value="Genomic_DNA"/>
</dbReference>
<name>A0A812ULJ0_9DINO</name>
<evidence type="ECO:0000313" key="2">
    <source>
        <dbReference type="Proteomes" id="UP000604046"/>
    </source>
</evidence>
<accession>A0A812ULJ0</accession>
<organism evidence="1 2">
    <name type="scientific">Symbiodinium natans</name>
    <dbReference type="NCBI Taxonomy" id="878477"/>
    <lineage>
        <taxon>Eukaryota</taxon>
        <taxon>Sar</taxon>
        <taxon>Alveolata</taxon>
        <taxon>Dinophyceae</taxon>
        <taxon>Suessiales</taxon>
        <taxon>Symbiodiniaceae</taxon>
        <taxon>Symbiodinium</taxon>
    </lineage>
</organism>
<proteinExistence type="predicted"/>
<gene>
    <name evidence="1" type="ORF">SNAT2548_LOCUS33370</name>
</gene>
<sequence length="57" mass="5951">MLGVSDAQNRCQAGVVSCVERNFSESSLLAANPPRWRNGCHPGGGAWISASRMGGGF</sequence>
<reference evidence="1" key="1">
    <citation type="submission" date="2021-02" db="EMBL/GenBank/DDBJ databases">
        <authorList>
            <person name="Dougan E. K."/>
            <person name="Rhodes N."/>
            <person name="Thang M."/>
            <person name="Chan C."/>
        </authorList>
    </citation>
    <scope>NUCLEOTIDE SEQUENCE</scope>
</reference>
<dbReference type="Proteomes" id="UP000604046">
    <property type="component" value="Unassembled WGS sequence"/>
</dbReference>
<protein>
    <submittedName>
        <fullName evidence="1">Uncharacterized protein</fullName>
    </submittedName>
</protein>